<name>A0ABW0N4I4_9ACTN</name>
<keyword evidence="5" id="KW-1185">Reference proteome</keyword>
<evidence type="ECO:0000256" key="1">
    <source>
        <dbReference type="SAM" id="MobiDB-lite"/>
    </source>
</evidence>
<feature type="compositionally biased region" description="Low complexity" evidence="1">
    <location>
        <begin position="150"/>
        <end position="169"/>
    </location>
</feature>
<organism evidence="4 5">
    <name type="scientific">Nocardioides caricicola</name>
    <dbReference type="NCBI Taxonomy" id="634770"/>
    <lineage>
        <taxon>Bacteria</taxon>
        <taxon>Bacillati</taxon>
        <taxon>Actinomycetota</taxon>
        <taxon>Actinomycetes</taxon>
        <taxon>Propionibacteriales</taxon>
        <taxon>Nocardioidaceae</taxon>
        <taxon>Nocardioides</taxon>
    </lineage>
</organism>
<protein>
    <submittedName>
        <fullName evidence="4">Uncharacterized protein</fullName>
    </submittedName>
</protein>
<evidence type="ECO:0000256" key="3">
    <source>
        <dbReference type="SAM" id="SignalP"/>
    </source>
</evidence>
<keyword evidence="2" id="KW-0472">Membrane</keyword>
<reference evidence="5" key="1">
    <citation type="journal article" date="2019" name="Int. J. Syst. Evol. Microbiol.">
        <title>The Global Catalogue of Microorganisms (GCM) 10K type strain sequencing project: providing services to taxonomists for standard genome sequencing and annotation.</title>
        <authorList>
            <consortium name="The Broad Institute Genomics Platform"/>
            <consortium name="The Broad Institute Genome Sequencing Center for Infectious Disease"/>
            <person name="Wu L."/>
            <person name="Ma J."/>
        </authorList>
    </citation>
    <scope>NUCLEOTIDE SEQUENCE [LARGE SCALE GENOMIC DNA]</scope>
    <source>
        <strain evidence="5">KACC 13778</strain>
    </source>
</reference>
<feature type="chain" id="PRO_5045810406" evidence="3">
    <location>
        <begin position="23"/>
        <end position="226"/>
    </location>
</feature>
<keyword evidence="2" id="KW-1133">Transmembrane helix</keyword>
<dbReference type="RefSeq" id="WP_345174670.1">
    <property type="nucleotide sequence ID" value="NZ_BAABFQ010000005.1"/>
</dbReference>
<feature type="signal peptide" evidence="3">
    <location>
        <begin position="1"/>
        <end position="22"/>
    </location>
</feature>
<comment type="caution">
    <text evidence="4">The sequence shown here is derived from an EMBL/GenBank/DDBJ whole genome shotgun (WGS) entry which is preliminary data.</text>
</comment>
<gene>
    <name evidence="4" type="ORF">ACFPKY_17705</name>
</gene>
<feature type="region of interest" description="Disordered" evidence="1">
    <location>
        <begin position="150"/>
        <end position="170"/>
    </location>
</feature>
<dbReference type="Proteomes" id="UP001595956">
    <property type="component" value="Unassembled WGS sequence"/>
</dbReference>
<keyword evidence="3" id="KW-0732">Signal</keyword>
<keyword evidence="2" id="KW-0812">Transmembrane</keyword>
<evidence type="ECO:0000256" key="2">
    <source>
        <dbReference type="SAM" id="Phobius"/>
    </source>
</evidence>
<feature type="transmembrane region" description="Helical" evidence="2">
    <location>
        <begin position="176"/>
        <end position="194"/>
    </location>
</feature>
<evidence type="ECO:0000313" key="5">
    <source>
        <dbReference type="Proteomes" id="UP001595956"/>
    </source>
</evidence>
<accession>A0ABW0N4I4</accession>
<proteinExistence type="predicted"/>
<dbReference type="EMBL" id="JBHSMD010000006">
    <property type="protein sequence ID" value="MFC5494951.1"/>
    <property type="molecule type" value="Genomic_DNA"/>
</dbReference>
<sequence>MTIVRARIAAAVCAAVSAVALAVPASAGGPTSVTLTAPGDSRPASLSYTESDYDLLGELVGINETIPEDAGGTHASGSAITATWLIHDVDPWRIDRIYLDAEGGPWIATQVMDHETGEISGSPVVWHQPQRGMELAFLLERLLPAASVPEPAPVETPVETPEPAAAPAEPADRVSGAWWGLGGLVAGALLALGWTRFRPARPARAAEPELDPDADWLVPQTRSTSA</sequence>
<feature type="region of interest" description="Disordered" evidence="1">
    <location>
        <begin position="203"/>
        <end position="226"/>
    </location>
</feature>
<evidence type="ECO:0000313" key="4">
    <source>
        <dbReference type="EMBL" id="MFC5494951.1"/>
    </source>
</evidence>